<dbReference type="Pfam" id="PF00924">
    <property type="entry name" value="MS_channel_2nd"/>
    <property type="match status" value="1"/>
</dbReference>
<dbReference type="OrthoDB" id="6500477at2"/>
<evidence type="ECO:0000256" key="8">
    <source>
        <dbReference type="SAM" id="Phobius"/>
    </source>
</evidence>
<dbReference type="PANTHER" id="PTHR30460:SF0">
    <property type="entry name" value="MODERATE CONDUCTANCE MECHANOSENSITIVE CHANNEL YBIO"/>
    <property type="match status" value="1"/>
</dbReference>
<feature type="transmembrane region" description="Helical" evidence="8">
    <location>
        <begin position="452"/>
        <end position="473"/>
    </location>
</feature>
<evidence type="ECO:0000256" key="6">
    <source>
        <dbReference type="ARBA" id="ARBA00023136"/>
    </source>
</evidence>
<feature type="transmembrane region" description="Helical" evidence="8">
    <location>
        <begin position="586"/>
        <end position="608"/>
    </location>
</feature>
<keyword evidence="9" id="KW-0732">Signal</keyword>
<dbReference type="GO" id="GO:0008381">
    <property type="term" value="F:mechanosensitive monoatomic ion channel activity"/>
    <property type="evidence" value="ECO:0007669"/>
    <property type="project" value="InterPro"/>
</dbReference>
<evidence type="ECO:0000259" key="11">
    <source>
        <dbReference type="Pfam" id="PF21088"/>
    </source>
</evidence>
<feature type="transmembrane region" description="Helical" evidence="8">
    <location>
        <begin position="350"/>
        <end position="372"/>
    </location>
</feature>
<keyword evidence="5 8" id="KW-1133">Transmembrane helix</keyword>
<dbReference type="InterPro" id="IPR049142">
    <property type="entry name" value="MS_channel_1st"/>
</dbReference>
<evidence type="ECO:0000256" key="5">
    <source>
        <dbReference type="ARBA" id="ARBA00022989"/>
    </source>
</evidence>
<sequence>MRNTLYALLFVLAALAAGALPAQDAWAAAPPAASAPVEPADTAPADAEAPPPAADTDAPAAEATPAPENQTLVADGLLAQLFGRVEVWFAGLSTQVAEAGAALSDVRLIGQWWQTTWNTDEARAAGIRGALMLLAIVAVGLAAEALASRLLRRARRVVAAHAEAREQRARERIVQRESELASLTPAVVSVSTPEAGTDIESESVAAAKVQAGMLEPDAVTADTRAAMTADAGAAAPADASLRVTAQARLAQHRKSLHGWGLLGRLPWAVVDAVLSLLPLVAFLAVVSLGVTLQGGEGSRFQAVVMPIFNSYVAVRIALAVVRLMLSPDRAALRLAHVTDATARHLFRQALWIFTVAAIGFALGEVLVQLGAAGHVRTLIMKTTSLIVCGMVVALVLRTRESVRTLIRGERADEAMASLRAFLAEIYPYAAVAVIVTFWVVWALGVANGFQRAVHFLMATTAVLAASRLLWILITGAIDRSFENANTRIEASLSNGVERYHGWLRLLVNVLIGATTVIALLQVWGFNAISWFDQGTVGRRLLSAGWTIGIAAVLAIIVWEAVSLALRRRIDTWSAGGDVVRAARLRTLVPMIRTLVLIAIALVVVFTALTELGVNVAPLLAGASIIGVAIGFGSQKLVQDFITGIFLLMENAMQVGDNVTVAGVSGTVEYLSIRTVRLRAGDGSLHVIPFSSVSTVNNVNRGLGNAPVRLTLVPNANVPATYDVLRRISEQMQADERFGPSMLAPLDIFGVDQIDGAGVTIAGQIRTTDKGRWPVQREFNRRVLEEVKAGNIMLANPRETLLAQAPAPAPETPASGR</sequence>
<comment type="similarity">
    <text evidence="2">Belongs to the MscS (TC 1.A.23) family.</text>
</comment>
<gene>
    <name evidence="12" type="ORF">FOZ76_12300</name>
</gene>
<dbReference type="SUPFAM" id="SSF50182">
    <property type="entry name" value="Sm-like ribonucleoproteins"/>
    <property type="match status" value="1"/>
</dbReference>
<feature type="transmembrane region" description="Helical" evidence="8">
    <location>
        <begin position="543"/>
        <end position="565"/>
    </location>
</feature>
<keyword evidence="6 8" id="KW-0472">Membrane</keyword>
<dbReference type="GO" id="GO:0005886">
    <property type="term" value="C:plasma membrane"/>
    <property type="evidence" value="ECO:0007669"/>
    <property type="project" value="UniProtKB-SubCell"/>
</dbReference>
<dbReference type="Gene3D" id="3.30.70.100">
    <property type="match status" value="1"/>
</dbReference>
<dbReference type="Gene3D" id="1.10.287.1260">
    <property type="match status" value="1"/>
</dbReference>
<keyword evidence="4 8" id="KW-0812">Transmembrane</keyword>
<keyword evidence="13" id="KW-1185">Reference proteome</keyword>
<dbReference type="SUPFAM" id="SSF82861">
    <property type="entry name" value="Mechanosensitive channel protein MscS (YggB), transmembrane region"/>
    <property type="match status" value="1"/>
</dbReference>
<feature type="transmembrane region" description="Helical" evidence="8">
    <location>
        <begin position="302"/>
        <end position="325"/>
    </location>
</feature>
<dbReference type="InterPro" id="IPR010920">
    <property type="entry name" value="LSM_dom_sf"/>
</dbReference>
<dbReference type="InterPro" id="IPR045276">
    <property type="entry name" value="YbiO_bact"/>
</dbReference>
<feature type="domain" description="Mechanosensitive ion channel transmembrane helices 2/3" evidence="11">
    <location>
        <begin position="593"/>
        <end position="634"/>
    </location>
</feature>
<dbReference type="Gene3D" id="2.30.30.60">
    <property type="match status" value="1"/>
</dbReference>
<dbReference type="InterPro" id="IPR006685">
    <property type="entry name" value="MscS_channel_2nd"/>
</dbReference>
<evidence type="ECO:0000256" key="2">
    <source>
        <dbReference type="ARBA" id="ARBA00008017"/>
    </source>
</evidence>
<feature type="transmembrane region" description="Helical" evidence="8">
    <location>
        <begin position="614"/>
        <end position="632"/>
    </location>
</feature>
<feature type="transmembrane region" description="Helical" evidence="8">
    <location>
        <begin position="265"/>
        <end position="290"/>
    </location>
</feature>
<dbReference type="Pfam" id="PF21088">
    <property type="entry name" value="MS_channel_1st"/>
    <property type="match status" value="1"/>
</dbReference>
<name>A0A556ANN4_9BURK</name>
<dbReference type="PANTHER" id="PTHR30460">
    <property type="entry name" value="MODERATE CONDUCTANCE MECHANOSENSITIVE CHANNEL YBIO"/>
    <property type="match status" value="1"/>
</dbReference>
<comment type="caution">
    <text evidence="12">The sequence shown here is derived from an EMBL/GenBank/DDBJ whole genome shotgun (WGS) entry which is preliminary data.</text>
</comment>
<evidence type="ECO:0000313" key="13">
    <source>
        <dbReference type="Proteomes" id="UP000318405"/>
    </source>
</evidence>
<keyword evidence="3" id="KW-1003">Cell membrane</keyword>
<evidence type="ECO:0000256" key="1">
    <source>
        <dbReference type="ARBA" id="ARBA00004651"/>
    </source>
</evidence>
<dbReference type="EMBL" id="VLTJ01000024">
    <property type="protein sequence ID" value="TSH94498.1"/>
    <property type="molecule type" value="Genomic_DNA"/>
</dbReference>
<feature type="transmembrane region" description="Helical" evidence="8">
    <location>
        <begin position="378"/>
        <end position="396"/>
    </location>
</feature>
<dbReference type="RefSeq" id="WP_143948559.1">
    <property type="nucleotide sequence ID" value="NZ_BAABMB010000001.1"/>
</dbReference>
<evidence type="ECO:0000256" key="4">
    <source>
        <dbReference type="ARBA" id="ARBA00022692"/>
    </source>
</evidence>
<evidence type="ECO:0000256" key="3">
    <source>
        <dbReference type="ARBA" id="ARBA00022475"/>
    </source>
</evidence>
<evidence type="ECO:0000256" key="9">
    <source>
        <dbReference type="SAM" id="SignalP"/>
    </source>
</evidence>
<feature type="signal peptide" evidence="9">
    <location>
        <begin position="1"/>
        <end position="27"/>
    </location>
</feature>
<reference evidence="12 13" key="1">
    <citation type="submission" date="2019-07" db="EMBL/GenBank/DDBJ databases">
        <title>Qingshengfaniella alkalisoli gen. nov., sp. nov., isolated from saline soil.</title>
        <authorList>
            <person name="Xu L."/>
            <person name="Huang X.-X."/>
            <person name="Sun J.-Q."/>
        </authorList>
    </citation>
    <scope>NUCLEOTIDE SEQUENCE [LARGE SCALE GENOMIC DNA]</scope>
    <source>
        <strain evidence="12 13">DSM 27279</strain>
    </source>
</reference>
<evidence type="ECO:0000259" key="10">
    <source>
        <dbReference type="Pfam" id="PF00924"/>
    </source>
</evidence>
<comment type="subcellular location">
    <subcellularLocation>
        <location evidence="1">Cell membrane</location>
        <topology evidence="1">Multi-pass membrane protein</topology>
    </subcellularLocation>
</comment>
<dbReference type="InterPro" id="IPR011014">
    <property type="entry name" value="MscS_channel_TM-2"/>
</dbReference>
<evidence type="ECO:0000256" key="7">
    <source>
        <dbReference type="SAM" id="MobiDB-lite"/>
    </source>
</evidence>
<dbReference type="Proteomes" id="UP000318405">
    <property type="component" value="Unassembled WGS sequence"/>
</dbReference>
<feature type="transmembrane region" description="Helical" evidence="8">
    <location>
        <begin position="425"/>
        <end position="446"/>
    </location>
</feature>
<dbReference type="AlphaFoldDB" id="A0A556ANN4"/>
<feature type="transmembrane region" description="Helical" evidence="8">
    <location>
        <begin position="125"/>
        <end position="147"/>
    </location>
</feature>
<feature type="region of interest" description="Disordered" evidence="7">
    <location>
        <begin position="33"/>
        <end position="65"/>
    </location>
</feature>
<feature type="domain" description="Mechanosensitive ion channel MscS" evidence="10">
    <location>
        <begin position="636"/>
        <end position="699"/>
    </location>
</feature>
<proteinExistence type="inferred from homology"/>
<organism evidence="12 13">
    <name type="scientific">Verticiella sediminum</name>
    <dbReference type="NCBI Taxonomy" id="1247510"/>
    <lineage>
        <taxon>Bacteria</taxon>
        <taxon>Pseudomonadati</taxon>
        <taxon>Pseudomonadota</taxon>
        <taxon>Betaproteobacteria</taxon>
        <taxon>Burkholderiales</taxon>
        <taxon>Alcaligenaceae</taxon>
        <taxon>Verticiella</taxon>
    </lineage>
</organism>
<dbReference type="InterPro" id="IPR023408">
    <property type="entry name" value="MscS_beta-dom_sf"/>
</dbReference>
<evidence type="ECO:0000313" key="12">
    <source>
        <dbReference type="EMBL" id="TSH94498.1"/>
    </source>
</evidence>
<accession>A0A556ANN4</accession>
<feature type="transmembrane region" description="Helical" evidence="8">
    <location>
        <begin position="502"/>
        <end position="523"/>
    </location>
</feature>
<feature type="chain" id="PRO_5021785209" evidence="9">
    <location>
        <begin position="28"/>
        <end position="816"/>
    </location>
</feature>
<protein>
    <submittedName>
        <fullName evidence="12">Mechanosensitive ion channel</fullName>
    </submittedName>
</protein>